<dbReference type="CDD" id="cd02966">
    <property type="entry name" value="TlpA_like_family"/>
    <property type="match status" value="1"/>
</dbReference>
<evidence type="ECO:0000256" key="6">
    <source>
        <dbReference type="ARBA" id="ARBA00023157"/>
    </source>
</evidence>
<protein>
    <submittedName>
        <fullName evidence="10">Peroxiredoxin</fullName>
    </submittedName>
</protein>
<evidence type="ECO:0000256" key="1">
    <source>
        <dbReference type="ARBA" id="ARBA00004196"/>
    </source>
</evidence>
<dbReference type="InterPro" id="IPR000889">
    <property type="entry name" value="Glutathione_peroxidase"/>
</dbReference>
<evidence type="ECO:0000256" key="4">
    <source>
        <dbReference type="ARBA" id="ARBA00022748"/>
    </source>
</evidence>
<dbReference type="AlphaFoldDB" id="A0A1H9LP00"/>
<feature type="signal peptide" evidence="8">
    <location>
        <begin position="1"/>
        <end position="18"/>
    </location>
</feature>
<dbReference type="PANTHER" id="PTHR42852:SF6">
    <property type="entry name" value="THIOL:DISULFIDE INTERCHANGE PROTEIN DSBE"/>
    <property type="match status" value="1"/>
</dbReference>
<dbReference type="Pfam" id="PF14289">
    <property type="entry name" value="DUF4369"/>
    <property type="match status" value="1"/>
</dbReference>
<keyword evidence="3" id="KW-0575">Peroxidase</keyword>
<dbReference type="InterPro" id="IPR036249">
    <property type="entry name" value="Thioredoxin-like_sf"/>
</dbReference>
<dbReference type="InterPro" id="IPR013766">
    <property type="entry name" value="Thioredoxin_domain"/>
</dbReference>
<evidence type="ECO:0000256" key="5">
    <source>
        <dbReference type="ARBA" id="ARBA00023002"/>
    </source>
</evidence>
<evidence type="ECO:0000256" key="7">
    <source>
        <dbReference type="ARBA" id="ARBA00023284"/>
    </source>
</evidence>
<keyword evidence="8" id="KW-0732">Signal</keyword>
<feature type="chain" id="PRO_5011457795" evidence="8">
    <location>
        <begin position="19"/>
        <end position="381"/>
    </location>
</feature>
<keyword evidence="4" id="KW-0201">Cytochrome c-type biogenesis</keyword>
<dbReference type="EMBL" id="FOGG01000004">
    <property type="protein sequence ID" value="SER13242.1"/>
    <property type="molecule type" value="Genomic_DNA"/>
</dbReference>
<dbReference type="InterPro" id="IPR017937">
    <property type="entry name" value="Thioredoxin_CS"/>
</dbReference>
<dbReference type="GO" id="GO:0004601">
    <property type="term" value="F:peroxidase activity"/>
    <property type="evidence" value="ECO:0007669"/>
    <property type="project" value="UniProtKB-KW"/>
</dbReference>
<accession>A0A1H9LP00</accession>
<dbReference type="Gene3D" id="3.40.30.10">
    <property type="entry name" value="Glutaredoxin"/>
    <property type="match status" value="1"/>
</dbReference>
<sequence>MKKILLSALAILPLAALAQKPFALTGDVKGLKTGDKIYLVYQNDGQTITDSTLVTNGAFAFKGNLVSPVQANLFLNKNPYVKRPAQGEKLDALSFYVEPGALKVTAADSLKNAGVTGSPVNEDAKKLKVLTKPVNDQLALINAEYAKFTPEQKKDRALVEALGARYEKASAGLAPIFLNFAKTNPKSFISLTSISQLAGDPDQAVEAEKAFTALSPDLKASPSGKKLAQLFDAGRKTAVGALAMDFTQNDPDGKPVKLSDFKGKYVLVDFWASWCGPCRGENPNVVTAYNKFKDKGFTVLGVSLDRPGQKEAWLKAIADDKLTWTHVSDLKFWDNEVAKMYGIRSIPANFLIDPTGKIIAKGLREQALQDKLQELLGSKSK</sequence>
<keyword evidence="6" id="KW-1015">Disulfide bond</keyword>
<evidence type="ECO:0000256" key="3">
    <source>
        <dbReference type="ARBA" id="ARBA00022559"/>
    </source>
</evidence>
<name>A0A1H9LP00_9SPHI</name>
<dbReference type="GO" id="GO:0030313">
    <property type="term" value="C:cell envelope"/>
    <property type="evidence" value="ECO:0007669"/>
    <property type="project" value="UniProtKB-SubCell"/>
</dbReference>
<evidence type="ECO:0000313" key="11">
    <source>
        <dbReference type="Proteomes" id="UP000199572"/>
    </source>
</evidence>
<dbReference type="RefSeq" id="WP_090882105.1">
    <property type="nucleotide sequence ID" value="NZ_FOGG01000004.1"/>
</dbReference>
<dbReference type="STRING" id="390241.SAMN04488023_104235"/>
<dbReference type="PROSITE" id="PS51355">
    <property type="entry name" value="GLUTATHIONE_PEROXID_3"/>
    <property type="match status" value="1"/>
</dbReference>
<keyword evidence="7" id="KW-0676">Redox-active center</keyword>
<feature type="domain" description="Thioredoxin" evidence="9">
    <location>
        <begin position="237"/>
        <end position="381"/>
    </location>
</feature>
<comment type="similarity">
    <text evidence="2">Belongs to the glutathione peroxidase family.</text>
</comment>
<gene>
    <name evidence="10" type="ORF">SAMN04488023_104235</name>
</gene>
<dbReference type="PANTHER" id="PTHR42852">
    <property type="entry name" value="THIOL:DISULFIDE INTERCHANGE PROTEIN DSBE"/>
    <property type="match status" value="1"/>
</dbReference>
<dbReference type="InterPro" id="IPR050553">
    <property type="entry name" value="Thioredoxin_ResA/DsbE_sf"/>
</dbReference>
<reference evidence="10 11" key="1">
    <citation type="submission" date="2016-10" db="EMBL/GenBank/DDBJ databases">
        <authorList>
            <person name="de Groot N.N."/>
        </authorList>
    </citation>
    <scope>NUCLEOTIDE SEQUENCE [LARGE SCALE GENOMIC DNA]</scope>
    <source>
        <strain evidence="10 11">DSM 18610</strain>
    </source>
</reference>
<dbReference type="Proteomes" id="UP000199572">
    <property type="component" value="Unassembled WGS sequence"/>
</dbReference>
<dbReference type="PROSITE" id="PS51352">
    <property type="entry name" value="THIOREDOXIN_2"/>
    <property type="match status" value="1"/>
</dbReference>
<evidence type="ECO:0000313" key="10">
    <source>
        <dbReference type="EMBL" id="SER13242.1"/>
    </source>
</evidence>
<keyword evidence="5" id="KW-0560">Oxidoreductase</keyword>
<evidence type="ECO:0000256" key="2">
    <source>
        <dbReference type="ARBA" id="ARBA00006926"/>
    </source>
</evidence>
<dbReference type="OrthoDB" id="750178at2"/>
<organism evidence="10 11">
    <name type="scientific">Pedobacter rhizosphaerae</name>
    <dbReference type="NCBI Taxonomy" id="390241"/>
    <lineage>
        <taxon>Bacteria</taxon>
        <taxon>Pseudomonadati</taxon>
        <taxon>Bacteroidota</taxon>
        <taxon>Sphingobacteriia</taxon>
        <taxon>Sphingobacteriales</taxon>
        <taxon>Sphingobacteriaceae</taxon>
        <taxon>Pedobacter</taxon>
    </lineage>
</organism>
<comment type="subcellular location">
    <subcellularLocation>
        <location evidence="1">Cell envelope</location>
    </subcellularLocation>
</comment>
<dbReference type="SUPFAM" id="SSF52833">
    <property type="entry name" value="Thioredoxin-like"/>
    <property type="match status" value="1"/>
</dbReference>
<dbReference type="InterPro" id="IPR000866">
    <property type="entry name" value="AhpC/TSA"/>
</dbReference>
<keyword evidence="11" id="KW-1185">Reference proteome</keyword>
<dbReference type="Pfam" id="PF00578">
    <property type="entry name" value="AhpC-TSA"/>
    <property type="match status" value="1"/>
</dbReference>
<proteinExistence type="inferred from homology"/>
<evidence type="ECO:0000256" key="8">
    <source>
        <dbReference type="SAM" id="SignalP"/>
    </source>
</evidence>
<dbReference type="GO" id="GO:0006979">
    <property type="term" value="P:response to oxidative stress"/>
    <property type="evidence" value="ECO:0007669"/>
    <property type="project" value="InterPro"/>
</dbReference>
<dbReference type="GO" id="GO:0017004">
    <property type="term" value="P:cytochrome complex assembly"/>
    <property type="evidence" value="ECO:0007669"/>
    <property type="project" value="UniProtKB-KW"/>
</dbReference>
<evidence type="ECO:0000259" key="9">
    <source>
        <dbReference type="PROSITE" id="PS51352"/>
    </source>
</evidence>
<dbReference type="PROSITE" id="PS00194">
    <property type="entry name" value="THIOREDOXIN_1"/>
    <property type="match status" value="1"/>
</dbReference>
<dbReference type="InterPro" id="IPR025380">
    <property type="entry name" value="DUF4369"/>
</dbReference>